<accession>A0A2V1DX69</accession>
<feature type="region of interest" description="Disordered" evidence="1">
    <location>
        <begin position="272"/>
        <end position="295"/>
    </location>
</feature>
<proteinExistence type="predicted"/>
<dbReference type="OrthoDB" id="5427732at2759"/>
<organism evidence="3 4">
    <name type="scientific">Periconia macrospinosa</name>
    <dbReference type="NCBI Taxonomy" id="97972"/>
    <lineage>
        <taxon>Eukaryota</taxon>
        <taxon>Fungi</taxon>
        <taxon>Dikarya</taxon>
        <taxon>Ascomycota</taxon>
        <taxon>Pezizomycotina</taxon>
        <taxon>Dothideomycetes</taxon>
        <taxon>Pleosporomycetidae</taxon>
        <taxon>Pleosporales</taxon>
        <taxon>Massarineae</taxon>
        <taxon>Periconiaceae</taxon>
        <taxon>Periconia</taxon>
    </lineage>
</organism>
<feature type="non-terminal residue" evidence="3">
    <location>
        <position position="310"/>
    </location>
</feature>
<dbReference type="PROSITE" id="PS51257">
    <property type="entry name" value="PROKAR_LIPOPROTEIN"/>
    <property type="match status" value="1"/>
</dbReference>
<feature type="region of interest" description="Disordered" evidence="1">
    <location>
        <begin position="180"/>
        <end position="203"/>
    </location>
</feature>
<feature type="chain" id="PRO_5016117899" evidence="2">
    <location>
        <begin position="20"/>
        <end position="310"/>
    </location>
</feature>
<sequence>MLFFRQSLLLALPLLGIAACEETPTSPKKQPKKDIRLLYSSPNEAFQELLNALPEESLHAALHSLARFREGIFESDRRGVAYVHEENPPLATKLIVEAVKDLKKRQSPPSNSTAAPSSSADAKSTSNNAPSSSEAPAKSSAVLVPVVVTTTDNQGRTSVASNEVLSQPTASVNVAVTRTDSEGRTTTATETRPAVVQSTTDSSGNAIVTTKPVEFAPTVSQVITSTNDRGETFLTTYTPAGGRASSVVLVTSTGADGKPTVHTSFAYVEPAKATNTAAPSPSDNRGKPGLQEAGAERFGRVSAAVVGGFV</sequence>
<feature type="region of interest" description="Disordered" evidence="1">
    <location>
        <begin position="102"/>
        <end position="139"/>
    </location>
</feature>
<feature type="compositionally biased region" description="Polar residues" evidence="1">
    <location>
        <begin position="273"/>
        <end position="283"/>
    </location>
</feature>
<evidence type="ECO:0000313" key="4">
    <source>
        <dbReference type="Proteomes" id="UP000244855"/>
    </source>
</evidence>
<gene>
    <name evidence="3" type="ORF">DM02DRAFT_500917</name>
</gene>
<feature type="signal peptide" evidence="2">
    <location>
        <begin position="1"/>
        <end position="19"/>
    </location>
</feature>
<evidence type="ECO:0000256" key="2">
    <source>
        <dbReference type="SAM" id="SignalP"/>
    </source>
</evidence>
<feature type="compositionally biased region" description="Low complexity" evidence="1">
    <location>
        <begin position="107"/>
        <end position="139"/>
    </location>
</feature>
<evidence type="ECO:0000256" key="1">
    <source>
        <dbReference type="SAM" id="MobiDB-lite"/>
    </source>
</evidence>
<keyword evidence="4" id="KW-1185">Reference proteome</keyword>
<dbReference type="EMBL" id="KZ805340">
    <property type="protein sequence ID" value="PVI02699.1"/>
    <property type="molecule type" value="Genomic_DNA"/>
</dbReference>
<dbReference type="Proteomes" id="UP000244855">
    <property type="component" value="Unassembled WGS sequence"/>
</dbReference>
<reference evidence="3 4" key="1">
    <citation type="journal article" date="2018" name="Sci. Rep.">
        <title>Comparative genomics provides insights into the lifestyle and reveals functional heterogeneity of dark septate endophytic fungi.</title>
        <authorList>
            <person name="Knapp D.G."/>
            <person name="Nemeth J.B."/>
            <person name="Barry K."/>
            <person name="Hainaut M."/>
            <person name="Henrissat B."/>
            <person name="Johnson J."/>
            <person name="Kuo A."/>
            <person name="Lim J.H.P."/>
            <person name="Lipzen A."/>
            <person name="Nolan M."/>
            <person name="Ohm R.A."/>
            <person name="Tamas L."/>
            <person name="Grigoriev I.V."/>
            <person name="Spatafora J.W."/>
            <person name="Nagy L.G."/>
            <person name="Kovacs G.M."/>
        </authorList>
    </citation>
    <scope>NUCLEOTIDE SEQUENCE [LARGE SCALE GENOMIC DNA]</scope>
    <source>
        <strain evidence="3 4">DSE2036</strain>
    </source>
</reference>
<dbReference type="STRING" id="97972.A0A2V1DX69"/>
<evidence type="ECO:0000313" key="3">
    <source>
        <dbReference type="EMBL" id="PVI02699.1"/>
    </source>
</evidence>
<keyword evidence="2" id="KW-0732">Signal</keyword>
<protein>
    <submittedName>
        <fullName evidence="3">Uncharacterized protein</fullName>
    </submittedName>
</protein>
<name>A0A2V1DX69_9PLEO</name>
<dbReference type="AlphaFoldDB" id="A0A2V1DX69"/>